<dbReference type="RefSeq" id="WP_390227600.1">
    <property type="nucleotide sequence ID" value="NZ_JBHSCN010000003.1"/>
</dbReference>
<name>A0ABV8Q5E2_9MICO</name>
<evidence type="ECO:0000313" key="3">
    <source>
        <dbReference type="EMBL" id="MFC4242706.1"/>
    </source>
</evidence>
<dbReference type="Gene3D" id="3.40.190.10">
    <property type="entry name" value="Periplasmic binding protein-like II"/>
    <property type="match status" value="2"/>
</dbReference>
<proteinExistence type="predicted"/>
<evidence type="ECO:0000256" key="2">
    <source>
        <dbReference type="SAM" id="SignalP"/>
    </source>
</evidence>
<dbReference type="EMBL" id="JBHSCN010000003">
    <property type="protein sequence ID" value="MFC4242706.1"/>
    <property type="molecule type" value="Genomic_DNA"/>
</dbReference>
<gene>
    <name evidence="3" type="ORF">ACFOYW_04910</name>
</gene>
<organism evidence="3 4">
    <name type="scientific">Gryllotalpicola reticulitermitis</name>
    <dbReference type="NCBI Taxonomy" id="1184153"/>
    <lineage>
        <taxon>Bacteria</taxon>
        <taxon>Bacillati</taxon>
        <taxon>Actinomycetota</taxon>
        <taxon>Actinomycetes</taxon>
        <taxon>Micrococcales</taxon>
        <taxon>Microbacteriaceae</taxon>
        <taxon>Gryllotalpicola</taxon>
    </lineage>
</organism>
<dbReference type="PROSITE" id="PS51257">
    <property type="entry name" value="PROKAR_LIPOPROTEIN"/>
    <property type="match status" value="1"/>
</dbReference>
<dbReference type="Proteomes" id="UP001595900">
    <property type="component" value="Unassembled WGS sequence"/>
</dbReference>
<keyword evidence="4" id="KW-1185">Reference proteome</keyword>
<feature type="signal peptide" evidence="2">
    <location>
        <begin position="1"/>
        <end position="22"/>
    </location>
</feature>
<feature type="chain" id="PRO_5045966752" evidence="2">
    <location>
        <begin position="23"/>
        <end position="361"/>
    </location>
</feature>
<dbReference type="PANTHER" id="PTHR30006:SF2">
    <property type="entry name" value="ABC TRANSPORTER SUBSTRATE-BINDING PROTEIN"/>
    <property type="match status" value="1"/>
</dbReference>
<evidence type="ECO:0000256" key="1">
    <source>
        <dbReference type="ARBA" id="ARBA00022729"/>
    </source>
</evidence>
<dbReference type="PANTHER" id="PTHR30006">
    <property type="entry name" value="THIAMINE-BINDING PERIPLASMIC PROTEIN-RELATED"/>
    <property type="match status" value="1"/>
</dbReference>
<dbReference type="Pfam" id="PF13416">
    <property type="entry name" value="SBP_bac_8"/>
    <property type="match status" value="1"/>
</dbReference>
<protein>
    <submittedName>
        <fullName evidence="3">ABC transporter substrate-binding protein</fullName>
    </submittedName>
</protein>
<comment type="caution">
    <text evidence="3">The sequence shown here is derived from an EMBL/GenBank/DDBJ whole genome shotgun (WGS) entry which is preliminary data.</text>
</comment>
<sequence length="361" mass="37953">MPRYSRRVLAALTAVAAIGALAACTSSAASTTSHSSAPKSAPAQPLTLYAAEGYDAVMAKAFTQKTGIPVKVDDDSTGPLLTKITAEKNNPQWSMLWVDGDTAFAALDKEGLLLPYQSSSASLNSLGTSLEPKDKSYSPTATTVMAALIYNAAKVTAVPKTYADLTGAAYKGKIGMNDPSQSGPTFPFIAGVMNQLGGEKNGVAAGESYFSKLKSNGLHIYPTNGDTLHALETGQIDYGLIQSSAATGETIKVKASANYKPEIVYLPQSTLLPSAIGIDKADNPVVAKEAKEFVDFALSPAGQAVMQTGDPSGDSLFWPIVSNVTALKQLPAFPTSYQTLDPYYWGPLEGQVNSWFDSTIK</sequence>
<reference evidence="4" key="1">
    <citation type="journal article" date="2019" name="Int. J. Syst. Evol. Microbiol.">
        <title>The Global Catalogue of Microorganisms (GCM) 10K type strain sequencing project: providing services to taxonomists for standard genome sequencing and annotation.</title>
        <authorList>
            <consortium name="The Broad Institute Genomics Platform"/>
            <consortium name="The Broad Institute Genome Sequencing Center for Infectious Disease"/>
            <person name="Wu L."/>
            <person name="Ma J."/>
        </authorList>
    </citation>
    <scope>NUCLEOTIDE SEQUENCE [LARGE SCALE GENOMIC DNA]</scope>
    <source>
        <strain evidence="4">CGMCC 1.10363</strain>
    </source>
</reference>
<accession>A0ABV8Q5E2</accession>
<dbReference type="InterPro" id="IPR006059">
    <property type="entry name" value="SBP"/>
</dbReference>
<dbReference type="SUPFAM" id="SSF53850">
    <property type="entry name" value="Periplasmic binding protein-like II"/>
    <property type="match status" value="1"/>
</dbReference>
<evidence type="ECO:0000313" key="4">
    <source>
        <dbReference type="Proteomes" id="UP001595900"/>
    </source>
</evidence>
<keyword evidence="1 2" id="KW-0732">Signal</keyword>